<gene>
    <name evidence="2" type="ORF">O6P33_07100</name>
</gene>
<dbReference type="Proteomes" id="UP001212189">
    <property type="component" value="Chromosome"/>
</dbReference>
<evidence type="ECO:0000256" key="1">
    <source>
        <dbReference type="SAM" id="Coils"/>
    </source>
</evidence>
<sequence length="448" mass="51388">MRLHNKPQMVEAVMFFTDQKIFKQMLYPEFEAVLDGMVNMPEFIDQQVRAAYVLINPRLLVRSVVFFYIDFDENGAADPSWNIPLRHLAERSGRGPDLGAGPIRLACRSQSSVPWHQMHLWDPDLSPQSNHLLMLRDAVKNNSLGLLFDESPEQFFATEQLKVAAEEGWDSAFKMDTKAQAAGREKDLEQRQKAAQIIKQQRLRISVLETQHEEQVRQLRQHSQAALATQQQSYAQLQRQLQQQVRLNSELKQQLTEQADNLQALRADLQVRLRTFEQHEREAMQALREQFEHELQARIAVAVVEYKEQVAIRDVELAYKAEHEQQLSQEVAQLKAQLQKQAGQSGEQILERLTRSGVVFVACHPGVGHITIPLQDMAAYQQEPMGYVAKKCAVSQEQYSHWLSHYENPVCCAKFDEQTRCGLPLVRESSPGAFVVGVTDRCSKHKRL</sequence>
<dbReference type="KEGG" id="dce:O6P33_07100"/>
<name>A0AAF0AHP5_9GAMM</name>
<keyword evidence="1" id="KW-0175">Coiled coil</keyword>
<evidence type="ECO:0000313" key="2">
    <source>
        <dbReference type="EMBL" id="WBE24159.1"/>
    </source>
</evidence>
<accession>A0AAF0AHP5</accession>
<protein>
    <submittedName>
        <fullName evidence="2">Chromosome partitioning protein ParA</fullName>
    </submittedName>
</protein>
<feature type="coiled-coil region" evidence="1">
    <location>
        <begin position="227"/>
        <end position="279"/>
    </location>
</feature>
<organism evidence="2 3">
    <name type="scientific">Denitrificimonas caeni</name>
    <dbReference type="NCBI Taxonomy" id="521720"/>
    <lineage>
        <taxon>Bacteria</taxon>
        <taxon>Pseudomonadati</taxon>
        <taxon>Pseudomonadota</taxon>
        <taxon>Gammaproteobacteria</taxon>
        <taxon>Pseudomonadales</taxon>
        <taxon>Pseudomonadaceae</taxon>
        <taxon>Denitrificimonas</taxon>
    </lineage>
</organism>
<evidence type="ECO:0000313" key="3">
    <source>
        <dbReference type="Proteomes" id="UP001212189"/>
    </source>
</evidence>
<dbReference type="EMBL" id="CP114976">
    <property type="protein sequence ID" value="WBE24159.1"/>
    <property type="molecule type" value="Genomic_DNA"/>
</dbReference>
<proteinExistence type="predicted"/>
<dbReference type="AlphaFoldDB" id="A0AAF0AHP5"/>
<reference evidence="2 3" key="1">
    <citation type="submission" date="2022-12" db="EMBL/GenBank/DDBJ databases">
        <title>Coexistence and Characterization of a Novel Tigecycline Resistance gene tet(X) variant and blaNDM-1 in a Pseudomonas caeni Isolate of Chicken Origin.</title>
        <authorList>
            <person name="Lu X."/>
            <person name="Zhang L."/>
            <person name="Li R."/>
            <person name="Wang Z."/>
        </authorList>
    </citation>
    <scope>NUCLEOTIDE SEQUENCE [LARGE SCALE GENOMIC DNA]</scope>
    <source>
        <strain evidence="2 3">CE14</strain>
    </source>
</reference>
<keyword evidence="3" id="KW-1185">Reference proteome</keyword>
<dbReference type="RefSeq" id="WP_269817100.1">
    <property type="nucleotide sequence ID" value="NZ_CP114976.1"/>
</dbReference>